<dbReference type="InterPro" id="IPR036388">
    <property type="entry name" value="WH-like_DNA-bd_sf"/>
</dbReference>
<dbReference type="PROSITE" id="PS50987">
    <property type="entry name" value="HTH_ARSR_2"/>
    <property type="match status" value="1"/>
</dbReference>
<dbReference type="RefSeq" id="WP_131359293.1">
    <property type="nucleotide sequence ID" value="NZ_SJKB01000006.1"/>
</dbReference>
<evidence type="ECO:0000259" key="2">
    <source>
        <dbReference type="PROSITE" id="PS50987"/>
    </source>
</evidence>
<protein>
    <submittedName>
        <fullName evidence="3">Transcriptional regulator</fullName>
    </submittedName>
</protein>
<dbReference type="PRINTS" id="PR00778">
    <property type="entry name" value="HTHARSR"/>
</dbReference>
<name>A0A4R0KMK9_9ACTN</name>
<dbReference type="NCBIfam" id="NF033788">
    <property type="entry name" value="HTH_metalloreg"/>
    <property type="match status" value="1"/>
</dbReference>
<dbReference type="Pfam" id="PF12840">
    <property type="entry name" value="HTH_20"/>
    <property type="match status" value="1"/>
</dbReference>
<dbReference type="InterPro" id="IPR036390">
    <property type="entry name" value="WH_DNA-bd_sf"/>
</dbReference>
<feature type="compositionally biased region" description="Basic and acidic residues" evidence="1">
    <location>
        <begin position="98"/>
        <end position="110"/>
    </location>
</feature>
<feature type="domain" description="HTH arsR-type" evidence="2">
    <location>
        <begin position="1"/>
        <end position="91"/>
    </location>
</feature>
<evidence type="ECO:0000313" key="4">
    <source>
        <dbReference type="Proteomes" id="UP000291144"/>
    </source>
</evidence>
<evidence type="ECO:0000313" key="3">
    <source>
        <dbReference type="EMBL" id="TCC60514.1"/>
    </source>
</evidence>
<dbReference type="Gene3D" id="1.10.10.10">
    <property type="entry name" value="Winged helix-like DNA-binding domain superfamily/Winged helix DNA-binding domain"/>
    <property type="match status" value="1"/>
</dbReference>
<proteinExistence type="predicted"/>
<sequence length="138" mass="14930">MLTTTFGALADPTRLAIVSRLSRGDATMGELAEPHRITLPAMTKHVGVLVDAGLVTRRKVGRTVVCTIRPEAFTEVEQWLGDLTAYWHSTVDRLEELLRGGGDGTRRPDRQGAAGNNREGVRRLDPGGVAHAVVLPQP</sequence>
<organism evidence="3 4">
    <name type="scientific">Kribbella pittospori</name>
    <dbReference type="NCBI Taxonomy" id="722689"/>
    <lineage>
        <taxon>Bacteria</taxon>
        <taxon>Bacillati</taxon>
        <taxon>Actinomycetota</taxon>
        <taxon>Actinomycetes</taxon>
        <taxon>Propionibacteriales</taxon>
        <taxon>Kribbellaceae</taxon>
        <taxon>Kribbella</taxon>
    </lineage>
</organism>
<evidence type="ECO:0000256" key="1">
    <source>
        <dbReference type="SAM" id="MobiDB-lite"/>
    </source>
</evidence>
<comment type="caution">
    <text evidence="3">The sequence shown here is derived from an EMBL/GenBank/DDBJ whole genome shotgun (WGS) entry which is preliminary data.</text>
</comment>
<dbReference type="OrthoDB" id="9806976at2"/>
<dbReference type="PANTHER" id="PTHR38600">
    <property type="entry name" value="TRANSCRIPTIONAL REGULATORY PROTEIN"/>
    <property type="match status" value="1"/>
</dbReference>
<dbReference type="InterPro" id="IPR001845">
    <property type="entry name" value="HTH_ArsR_DNA-bd_dom"/>
</dbReference>
<accession>A0A4R0KMK9</accession>
<dbReference type="CDD" id="cd00090">
    <property type="entry name" value="HTH_ARSR"/>
    <property type="match status" value="1"/>
</dbReference>
<dbReference type="Proteomes" id="UP000291144">
    <property type="component" value="Unassembled WGS sequence"/>
</dbReference>
<dbReference type="EMBL" id="SJKB01000006">
    <property type="protein sequence ID" value="TCC60514.1"/>
    <property type="molecule type" value="Genomic_DNA"/>
</dbReference>
<dbReference type="AlphaFoldDB" id="A0A4R0KMK9"/>
<feature type="region of interest" description="Disordered" evidence="1">
    <location>
        <begin position="98"/>
        <end position="123"/>
    </location>
</feature>
<dbReference type="SUPFAM" id="SSF46785">
    <property type="entry name" value="Winged helix' DNA-binding domain"/>
    <property type="match status" value="1"/>
</dbReference>
<gene>
    <name evidence="3" type="ORF">E0H73_21535</name>
</gene>
<keyword evidence="4" id="KW-1185">Reference proteome</keyword>
<dbReference type="PANTHER" id="PTHR38600:SF2">
    <property type="entry name" value="SLL0088 PROTEIN"/>
    <property type="match status" value="1"/>
</dbReference>
<dbReference type="GO" id="GO:0003700">
    <property type="term" value="F:DNA-binding transcription factor activity"/>
    <property type="evidence" value="ECO:0007669"/>
    <property type="project" value="InterPro"/>
</dbReference>
<dbReference type="SMART" id="SM00418">
    <property type="entry name" value="HTH_ARSR"/>
    <property type="match status" value="1"/>
</dbReference>
<reference evidence="3 4" key="1">
    <citation type="submission" date="2019-02" db="EMBL/GenBank/DDBJ databases">
        <title>Kribbella capetownensis sp. nov. and Kribbella speibonae sp. nov., isolated from soil.</title>
        <authorList>
            <person name="Curtis S.M."/>
            <person name="Norton I."/>
            <person name="Everest G.J."/>
            <person name="Meyers P.R."/>
        </authorList>
    </citation>
    <scope>NUCLEOTIDE SEQUENCE [LARGE SCALE GENOMIC DNA]</scope>
    <source>
        <strain evidence="3 4">NRRL B-24813</strain>
    </source>
</reference>
<dbReference type="InterPro" id="IPR011991">
    <property type="entry name" value="ArsR-like_HTH"/>
</dbReference>